<keyword evidence="2" id="KW-1133">Transmembrane helix</keyword>
<evidence type="ECO:0000313" key="5">
    <source>
        <dbReference type="Proteomes" id="UP000602647"/>
    </source>
</evidence>
<comment type="caution">
    <text evidence="4">The sequence shown here is derived from an EMBL/GenBank/DDBJ whole genome shotgun (WGS) entry which is preliminary data.</text>
</comment>
<dbReference type="Proteomes" id="UP000602647">
    <property type="component" value="Unassembled WGS sequence"/>
</dbReference>
<proteinExistence type="inferred from homology"/>
<feature type="domain" description="Prepilin type IV endopeptidase peptidase" evidence="3">
    <location>
        <begin position="89"/>
        <end position="193"/>
    </location>
</feature>
<dbReference type="InterPro" id="IPR000045">
    <property type="entry name" value="Prepilin_IV_endopep_pep"/>
</dbReference>
<accession>A0A923NLQ6</accession>
<keyword evidence="2" id="KW-0812">Transmembrane</keyword>
<evidence type="ECO:0000256" key="2">
    <source>
        <dbReference type="SAM" id="Phobius"/>
    </source>
</evidence>
<dbReference type="AlphaFoldDB" id="A0A923NLQ6"/>
<protein>
    <submittedName>
        <fullName evidence="4">Prepilin peptidase</fullName>
    </submittedName>
</protein>
<feature type="transmembrane region" description="Helical" evidence="2">
    <location>
        <begin position="81"/>
        <end position="99"/>
    </location>
</feature>
<dbReference type="GO" id="GO:0005886">
    <property type="term" value="C:plasma membrane"/>
    <property type="evidence" value="ECO:0007669"/>
    <property type="project" value="TreeGrafter"/>
</dbReference>
<gene>
    <name evidence="4" type="ORF">H9L42_11240</name>
</gene>
<name>A0A923NLQ6_9FIRM</name>
<dbReference type="GO" id="GO:0006465">
    <property type="term" value="P:signal peptide processing"/>
    <property type="evidence" value="ECO:0007669"/>
    <property type="project" value="TreeGrafter"/>
</dbReference>
<feature type="transmembrane region" description="Helical" evidence="2">
    <location>
        <begin position="111"/>
        <end position="127"/>
    </location>
</feature>
<sequence length="233" mass="25334">MLDMIILLAKICGAVVVGIFAGHAAVYIFNKIPAQWLCDYGQKPDEALEDPHQQRVKGVPWKWVFSGFFMAGGIRLVIEDWAFAAAAVVFCWALLEIGLADKKYGIIPDQFVILTAISALGFIPFHSSFLQPMWGMLLGGGVMLASALIGKLILKKETLGFGDVKLFAAAGLALGFRGTLWVLVLSAVGSAVIFSVLLLMRKIKKEDMVPLGPYICGAGIFYVVIVWPLLVKM</sequence>
<dbReference type="RefSeq" id="WP_187303489.1">
    <property type="nucleotide sequence ID" value="NZ_CBCTQH010000044.1"/>
</dbReference>
<evidence type="ECO:0000259" key="3">
    <source>
        <dbReference type="Pfam" id="PF01478"/>
    </source>
</evidence>
<feature type="transmembrane region" description="Helical" evidence="2">
    <location>
        <begin position="7"/>
        <end position="29"/>
    </location>
</feature>
<feature type="transmembrane region" description="Helical" evidence="2">
    <location>
        <begin position="166"/>
        <end position="199"/>
    </location>
</feature>
<keyword evidence="5" id="KW-1185">Reference proteome</keyword>
<dbReference type="InterPro" id="IPR050882">
    <property type="entry name" value="Prepilin_peptidase/N-MTase"/>
</dbReference>
<evidence type="ECO:0000256" key="1">
    <source>
        <dbReference type="ARBA" id="ARBA00005801"/>
    </source>
</evidence>
<organism evidence="4 5">
    <name type="scientific">Zhenpiania hominis</name>
    <dbReference type="NCBI Taxonomy" id="2763644"/>
    <lineage>
        <taxon>Bacteria</taxon>
        <taxon>Bacillati</taxon>
        <taxon>Bacillota</taxon>
        <taxon>Clostridia</taxon>
        <taxon>Peptostreptococcales</taxon>
        <taxon>Anaerovoracaceae</taxon>
        <taxon>Zhenpiania</taxon>
    </lineage>
</organism>
<comment type="similarity">
    <text evidence="1">Belongs to the peptidase A24 family.</text>
</comment>
<keyword evidence="2" id="KW-0472">Membrane</keyword>
<reference evidence="4" key="1">
    <citation type="submission" date="2020-08" db="EMBL/GenBank/DDBJ databases">
        <title>Genome public.</title>
        <authorList>
            <person name="Liu C."/>
            <person name="Sun Q."/>
        </authorList>
    </citation>
    <scope>NUCLEOTIDE SEQUENCE</scope>
    <source>
        <strain evidence="4">BX12</strain>
    </source>
</reference>
<dbReference type="PANTHER" id="PTHR30487:SF0">
    <property type="entry name" value="PREPILIN LEADER PEPTIDASE_N-METHYLTRANSFERASE-RELATED"/>
    <property type="match status" value="1"/>
</dbReference>
<feature type="transmembrane region" description="Helical" evidence="2">
    <location>
        <begin position="211"/>
        <end position="231"/>
    </location>
</feature>
<dbReference type="PANTHER" id="PTHR30487">
    <property type="entry name" value="TYPE 4 PREPILIN-LIKE PROTEINS LEADER PEPTIDE-PROCESSING ENZYME"/>
    <property type="match status" value="1"/>
</dbReference>
<dbReference type="GO" id="GO:0004190">
    <property type="term" value="F:aspartic-type endopeptidase activity"/>
    <property type="evidence" value="ECO:0007669"/>
    <property type="project" value="InterPro"/>
</dbReference>
<dbReference type="Gene3D" id="1.20.120.1220">
    <property type="match status" value="1"/>
</dbReference>
<dbReference type="Pfam" id="PF01478">
    <property type="entry name" value="Peptidase_A24"/>
    <property type="match status" value="1"/>
</dbReference>
<dbReference type="EMBL" id="JACRYT010000012">
    <property type="protein sequence ID" value="MBC6680392.1"/>
    <property type="molecule type" value="Genomic_DNA"/>
</dbReference>
<evidence type="ECO:0000313" key="4">
    <source>
        <dbReference type="EMBL" id="MBC6680392.1"/>
    </source>
</evidence>